<protein>
    <recommendedName>
        <fullName evidence="1">GmrSD restriction endonucleases N-terminal domain-containing protein</fullName>
    </recommendedName>
</protein>
<dbReference type="EMBL" id="KY684087">
    <property type="protein sequence ID" value="ARF09827.1"/>
    <property type="molecule type" value="Genomic_DNA"/>
</dbReference>
<dbReference type="PANTHER" id="PTHR39639:SF1">
    <property type="entry name" value="DUF262 DOMAIN-CONTAINING PROTEIN"/>
    <property type="match status" value="1"/>
</dbReference>
<dbReference type="PANTHER" id="PTHR39639">
    <property type="entry name" value="CHROMOSOME 16, WHOLE GENOME SHOTGUN SEQUENCE"/>
    <property type="match status" value="1"/>
</dbReference>
<gene>
    <name evidence="2" type="ORF">Indivirus_3_76</name>
</gene>
<evidence type="ECO:0000313" key="2">
    <source>
        <dbReference type="EMBL" id="ARF09827.1"/>
    </source>
</evidence>
<dbReference type="Pfam" id="PF03235">
    <property type="entry name" value="GmrSD_N"/>
    <property type="match status" value="1"/>
</dbReference>
<proteinExistence type="predicted"/>
<organism evidence="2">
    <name type="scientific">Indivirus ILV1</name>
    <dbReference type="NCBI Taxonomy" id="1977633"/>
    <lineage>
        <taxon>Viruses</taxon>
        <taxon>Varidnaviria</taxon>
        <taxon>Bamfordvirae</taxon>
        <taxon>Nucleocytoviricota</taxon>
        <taxon>Megaviricetes</taxon>
        <taxon>Imitervirales</taxon>
        <taxon>Mimiviridae</taxon>
        <taxon>Klosneuvirinae</taxon>
        <taxon>Indivirus</taxon>
    </lineage>
</organism>
<reference evidence="2" key="1">
    <citation type="journal article" date="2017" name="Science">
        <title>Giant viruses with an expanded complement of translation system components.</title>
        <authorList>
            <person name="Schulz F."/>
            <person name="Yutin N."/>
            <person name="Ivanova N.N."/>
            <person name="Ortega D.R."/>
            <person name="Lee T.K."/>
            <person name="Vierheilig J."/>
            <person name="Daims H."/>
            <person name="Horn M."/>
            <person name="Wagner M."/>
            <person name="Jensen G.J."/>
            <person name="Kyrpides N.C."/>
            <person name="Koonin E.V."/>
            <person name="Woyke T."/>
        </authorList>
    </citation>
    <scope>NUCLEOTIDE SEQUENCE</scope>
    <source>
        <strain evidence="2">ILV1</strain>
    </source>
</reference>
<accession>A0A1V0SDN5</accession>
<name>A0A1V0SDN5_9VIRU</name>
<evidence type="ECO:0000259" key="1">
    <source>
        <dbReference type="Pfam" id="PF03235"/>
    </source>
</evidence>
<sequence>MDDDKFKSALENKSVSTIVTECNNGQIDLTARYQRDIVWKEDQKSAFIDSVFKNIVPNNIILNLSRNNNKFICIDGKQRLTSLCEYMKNKYCFEWKNEFIYYDNVPSIYADDKNYRHMTNSEKADFGFRSLPVVKYDDLSYEDQVDIFNRIQKGAKLTAGELIMSIFKTDKGCEAFRNFCDKQKDLVSKYVISNKERNGHVILISDLLYILESNNNNIPTKKQRDDFLGDYSTQPKIHKLIESFEPKLTIYFSKSLFNNQIFTKSIINNMNNSIFLSIFIYCKELYTIEELTDTQCIQLRNAIVKTIKKCSLNKQLSKKTADTVQSVQTILKNELKLTNKNKSTMIIDDDYEEDEEDQEEDKEILIVKPKPIKKLKSKQNKPNK</sequence>
<feature type="domain" description="GmrSD restriction endonucleases N-terminal" evidence="1">
    <location>
        <begin position="28"/>
        <end position="167"/>
    </location>
</feature>
<dbReference type="InterPro" id="IPR004919">
    <property type="entry name" value="GmrSD_N"/>
</dbReference>